<gene>
    <name evidence="2" type="ORF">OCTVUL_1B015255</name>
</gene>
<reference evidence="2" key="1">
    <citation type="submission" date="2023-08" db="EMBL/GenBank/DDBJ databases">
        <authorList>
            <person name="Alioto T."/>
            <person name="Alioto T."/>
            <person name="Gomez Garrido J."/>
        </authorList>
    </citation>
    <scope>NUCLEOTIDE SEQUENCE</scope>
</reference>
<evidence type="ECO:0000313" key="3">
    <source>
        <dbReference type="Proteomes" id="UP001162480"/>
    </source>
</evidence>
<proteinExistence type="predicted"/>
<keyword evidence="1" id="KW-1133">Transmembrane helix</keyword>
<name>A0AA36FAN3_OCTVU</name>
<dbReference type="Proteomes" id="UP001162480">
    <property type="component" value="Chromosome 9"/>
</dbReference>
<dbReference type="EMBL" id="OX597822">
    <property type="protein sequence ID" value="CAI9728003.1"/>
    <property type="molecule type" value="Genomic_DNA"/>
</dbReference>
<sequence>MKEVVEKETIAVTVVLIKIVVEANKATDNLYYFLFMIPVALGILSQQVISFRRNVTYFQKNNLPTILGSDHIHTHSFDHKSHNRMKESQNMKILEGEEGDVETKEENVRWEFGKNTTGVVRQAICKEPILCCYLYDVGAKRVTPNHQMLVLLFEFSDVILCPDFHNFIQSFQGNSLFLNKILEKNEKSQSLEIRKN</sequence>
<protein>
    <submittedName>
        <fullName evidence="2">Uncharacterized protein</fullName>
    </submittedName>
</protein>
<keyword evidence="3" id="KW-1185">Reference proteome</keyword>
<dbReference type="AlphaFoldDB" id="A0AA36FAN3"/>
<evidence type="ECO:0000313" key="2">
    <source>
        <dbReference type="EMBL" id="CAI9728003.1"/>
    </source>
</evidence>
<accession>A0AA36FAN3</accession>
<evidence type="ECO:0000256" key="1">
    <source>
        <dbReference type="SAM" id="Phobius"/>
    </source>
</evidence>
<feature type="transmembrane region" description="Helical" evidence="1">
    <location>
        <begin position="30"/>
        <end position="51"/>
    </location>
</feature>
<keyword evidence="1" id="KW-0472">Membrane</keyword>
<keyword evidence="1" id="KW-0812">Transmembrane</keyword>
<organism evidence="2 3">
    <name type="scientific">Octopus vulgaris</name>
    <name type="common">Common octopus</name>
    <dbReference type="NCBI Taxonomy" id="6645"/>
    <lineage>
        <taxon>Eukaryota</taxon>
        <taxon>Metazoa</taxon>
        <taxon>Spiralia</taxon>
        <taxon>Lophotrochozoa</taxon>
        <taxon>Mollusca</taxon>
        <taxon>Cephalopoda</taxon>
        <taxon>Coleoidea</taxon>
        <taxon>Octopodiformes</taxon>
        <taxon>Octopoda</taxon>
        <taxon>Incirrata</taxon>
        <taxon>Octopodidae</taxon>
        <taxon>Octopus</taxon>
    </lineage>
</organism>